<dbReference type="PANTHER" id="PTHR13930">
    <property type="entry name" value="S-ADENOSYL-L-METHIONINE-DEPENDENT TRNA 4-DEMETHYLWYOSINE SYNTHASE"/>
    <property type="match status" value="1"/>
</dbReference>
<comment type="subunit">
    <text evidence="9">Monomer.</text>
</comment>
<reference evidence="12" key="1">
    <citation type="journal article" date="2022" name="Microbiol. Resour. Announc.">
        <title>Draft Genome Sequence of a Methanogenic Archaeon from West Spitsbergen Permafrost.</title>
        <authorList>
            <person name="Trubitsyn V."/>
            <person name="Rivkina E."/>
            <person name="Shcherbakova V."/>
        </authorList>
    </citation>
    <scope>NUCLEOTIDE SEQUENCE [LARGE SCALE GENOMIC DNA]</scope>
    <source>
        <strain evidence="12">VT</strain>
    </source>
</reference>
<feature type="binding site" evidence="9">
    <location>
        <position position="56"/>
    </location>
    <ligand>
        <name>[4Fe-4S] cluster</name>
        <dbReference type="ChEBI" id="CHEBI:49883"/>
        <label>1</label>
    </ligand>
</feature>
<dbReference type="EC" id="4.1.3.44" evidence="9"/>
<evidence type="ECO:0000256" key="9">
    <source>
        <dbReference type="HAMAP-Rule" id="MF_01921"/>
    </source>
</evidence>
<evidence type="ECO:0000259" key="10">
    <source>
        <dbReference type="PROSITE" id="PS51918"/>
    </source>
</evidence>
<comment type="catalytic activity">
    <reaction evidence="8 9">
        <text>N(1)-methylguanosine(37) in tRNA(Phe) + pyruvate + S-adenosyl-L-methionine = 4-demethylwyosine(37) in tRNA(Phe) + 5'-deoxyadenosine + L-methionine + CO2 + H2O</text>
        <dbReference type="Rhea" id="RHEA:36347"/>
        <dbReference type="Rhea" id="RHEA-COMP:10164"/>
        <dbReference type="Rhea" id="RHEA-COMP:10165"/>
        <dbReference type="ChEBI" id="CHEBI:15361"/>
        <dbReference type="ChEBI" id="CHEBI:15377"/>
        <dbReference type="ChEBI" id="CHEBI:16526"/>
        <dbReference type="ChEBI" id="CHEBI:17319"/>
        <dbReference type="ChEBI" id="CHEBI:57844"/>
        <dbReference type="ChEBI" id="CHEBI:59789"/>
        <dbReference type="ChEBI" id="CHEBI:64315"/>
        <dbReference type="ChEBI" id="CHEBI:73542"/>
        <dbReference type="EC" id="4.1.3.44"/>
    </reaction>
</comment>
<evidence type="ECO:0000256" key="4">
    <source>
        <dbReference type="ARBA" id="ARBA00022723"/>
    </source>
</evidence>
<dbReference type="GO" id="GO:0102521">
    <property type="term" value="F:tRNA-4-demethylwyosine synthase activity"/>
    <property type="evidence" value="ECO:0007669"/>
    <property type="project" value="UniProtKB-EC"/>
</dbReference>
<dbReference type="InterPro" id="IPR023993">
    <property type="entry name" value="TYW1_archaea"/>
</dbReference>
<keyword evidence="6 9" id="KW-0411">Iron-sulfur</keyword>
<keyword evidence="12" id="KW-1185">Reference proteome</keyword>
<gene>
    <name evidence="11" type="primary">twy1</name>
    <name evidence="9" type="synonym">taw1</name>
    <name evidence="11" type="ORF">K8N75_04370</name>
</gene>
<dbReference type="SFLD" id="SFLDG01071">
    <property type="entry name" value="tRNA_wybutosine-synthesizing"/>
    <property type="match status" value="1"/>
</dbReference>
<dbReference type="Proteomes" id="UP000825933">
    <property type="component" value="Unassembled WGS sequence"/>
</dbReference>
<dbReference type="GO" id="GO:0051539">
    <property type="term" value="F:4 iron, 4 sulfur cluster binding"/>
    <property type="evidence" value="ECO:0007669"/>
    <property type="project" value="UniProtKB-UniRule"/>
</dbReference>
<dbReference type="CDD" id="cd01335">
    <property type="entry name" value="Radical_SAM"/>
    <property type="match status" value="1"/>
</dbReference>
<dbReference type="InterPro" id="IPR013917">
    <property type="entry name" value="tRNA_wybutosine-synth"/>
</dbReference>
<evidence type="ECO:0000256" key="7">
    <source>
        <dbReference type="ARBA" id="ARBA00023239"/>
    </source>
</evidence>
<dbReference type="EMBL" id="JAIOUQ010000003">
    <property type="protein sequence ID" value="MBZ2165280.1"/>
    <property type="molecule type" value="Genomic_DNA"/>
</dbReference>
<dbReference type="GO" id="GO:0046872">
    <property type="term" value="F:metal ion binding"/>
    <property type="evidence" value="ECO:0007669"/>
    <property type="project" value="UniProtKB-KW"/>
</dbReference>
<evidence type="ECO:0000256" key="2">
    <source>
        <dbReference type="ARBA" id="ARBA00022691"/>
    </source>
</evidence>
<feature type="binding site" evidence="9">
    <location>
        <position position="70"/>
    </location>
    <ligand>
        <name>[4Fe-4S] cluster</name>
        <dbReference type="ChEBI" id="CHEBI:49883"/>
        <label>2</label>
        <note>4Fe-4S-S-AdoMet</note>
    </ligand>
</feature>
<feature type="binding site" evidence="9">
    <location>
        <position position="66"/>
    </location>
    <ligand>
        <name>[4Fe-4S] cluster</name>
        <dbReference type="ChEBI" id="CHEBI:49883"/>
        <label>2</label>
        <note>4Fe-4S-S-AdoMet</note>
    </ligand>
</feature>
<feature type="domain" description="Radical SAM core" evidence="10">
    <location>
        <begin position="49"/>
        <end position="290"/>
    </location>
</feature>
<dbReference type="SUPFAM" id="SSF102114">
    <property type="entry name" value="Radical SAM enzymes"/>
    <property type="match status" value="1"/>
</dbReference>
<comment type="function">
    <text evidence="9">Component of the wyosine derivatives biosynthesis pathway that catalyzes the condensation of N-methylguanine with 2 carbon atoms from pyruvate to form the tricyclic 4-demethylwyosine (imG-14) on guanosine-37 of tRNA(Phe).</text>
</comment>
<evidence type="ECO:0000256" key="5">
    <source>
        <dbReference type="ARBA" id="ARBA00023004"/>
    </source>
</evidence>
<keyword evidence="5 9" id="KW-0408">Iron</keyword>
<feature type="binding site" evidence="9">
    <location>
        <position position="73"/>
    </location>
    <ligand>
        <name>[4Fe-4S] cluster</name>
        <dbReference type="ChEBI" id="CHEBI:49883"/>
        <label>2</label>
        <note>4Fe-4S-S-AdoMet</note>
    </ligand>
</feature>
<keyword evidence="7 9" id="KW-0456">Lyase</keyword>
<dbReference type="InterPro" id="IPR013785">
    <property type="entry name" value="Aldolase_TIM"/>
</dbReference>
<dbReference type="PANTHER" id="PTHR13930:SF0">
    <property type="entry name" value="S-ADENOSYL-L-METHIONINE-DEPENDENT TRNA 4-DEMETHYLWYOSINE SYNTHASE TYW1-RELATED"/>
    <property type="match status" value="1"/>
</dbReference>
<dbReference type="InterPro" id="IPR034556">
    <property type="entry name" value="tRNA_wybutosine-synthase"/>
</dbReference>
<keyword evidence="2 9" id="KW-0949">S-adenosyl-L-methionine</keyword>
<protein>
    <recommendedName>
        <fullName evidence="9">S-adenosyl-L-methionine-dependent tRNA 4-demethylwyosine synthase</fullName>
        <ecNumber evidence="9">4.1.3.44</ecNumber>
    </recommendedName>
    <alternativeName>
        <fullName evidence="9">tRNA wyosine derivatives biosynthesis protein Taw1</fullName>
    </alternativeName>
</protein>
<keyword evidence="9" id="KW-0963">Cytoplasm</keyword>
<dbReference type="HAMAP" id="MF_01921">
    <property type="entry name" value="TYW1_archaea"/>
    <property type="match status" value="1"/>
</dbReference>
<comment type="subcellular location">
    <subcellularLocation>
        <location evidence="9">Cytoplasm</location>
    </subcellularLocation>
</comment>
<dbReference type="Pfam" id="PF08608">
    <property type="entry name" value="Wyosine_form"/>
    <property type="match status" value="1"/>
</dbReference>
<dbReference type="GO" id="GO:0008033">
    <property type="term" value="P:tRNA processing"/>
    <property type="evidence" value="ECO:0007669"/>
    <property type="project" value="UniProtKB-UniRule"/>
</dbReference>
<dbReference type="InterPro" id="IPR007197">
    <property type="entry name" value="rSAM"/>
</dbReference>
<evidence type="ECO:0000256" key="3">
    <source>
        <dbReference type="ARBA" id="ARBA00022694"/>
    </source>
</evidence>
<evidence type="ECO:0000313" key="12">
    <source>
        <dbReference type="Proteomes" id="UP000825933"/>
    </source>
</evidence>
<evidence type="ECO:0000256" key="6">
    <source>
        <dbReference type="ARBA" id="ARBA00023014"/>
    </source>
</evidence>
<dbReference type="GO" id="GO:0005737">
    <property type="term" value="C:cytoplasm"/>
    <property type="evidence" value="ECO:0007669"/>
    <property type="project" value="UniProtKB-SubCell"/>
</dbReference>
<feature type="binding site" evidence="9">
    <location>
        <position position="30"/>
    </location>
    <ligand>
        <name>[4Fe-4S] cluster</name>
        <dbReference type="ChEBI" id="CHEBI:49883"/>
        <label>1</label>
    </ligand>
</feature>
<accession>A0A8T5UVS2</accession>
<dbReference type="Gene3D" id="3.20.20.70">
    <property type="entry name" value="Aldolase class I"/>
    <property type="match status" value="1"/>
</dbReference>
<organism evidence="11 12">
    <name type="scientific">Methanobacterium spitsbergense</name>
    <dbReference type="NCBI Taxonomy" id="2874285"/>
    <lineage>
        <taxon>Archaea</taxon>
        <taxon>Methanobacteriati</taxon>
        <taxon>Methanobacteriota</taxon>
        <taxon>Methanomada group</taxon>
        <taxon>Methanobacteria</taxon>
        <taxon>Methanobacteriales</taxon>
        <taxon>Methanobacteriaceae</taxon>
        <taxon>Methanobacterium</taxon>
    </lineage>
</organism>
<comment type="similarity">
    <text evidence="9">Belongs to the TYW1 family.</text>
</comment>
<dbReference type="NCBIfam" id="TIGR03972">
    <property type="entry name" value="rSAM_TYW1"/>
    <property type="match status" value="1"/>
</dbReference>
<keyword evidence="1 9" id="KW-0004">4Fe-4S</keyword>
<dbReference type="Pfam" id="PF04055">
    <property type="entry name" value="Radical_SAM"/>
    <property type="match status" value="1"/>
</dbReference>
<evidence type="ECO:0000313" key="11">
    <source>
        <dbReference type="EMBL" id="MBZ2165280.1"/>
    </source>
</evidence>
<dbReference type="InterPro" id="IPR058240">
    <property type="entry name" value="rSAM_sf"/>
</dbReference>
<dbReference type="SFLD" id="SFLDF00284">
    <property type="entry name" value="tRNA_wybutosine-synthesizing"/>
    <property type="match status" value="1"/>
</dbReference>
<evidence type="ECO:0000256" key="1">
    <source>
        <dbReference type="ARBA" id="ARBA00022485"/>
    </source>
</evidence>
<feature type="binding site" evidence="9">
    <location>
        <position position="43"/>
    </location>
    <ligand>
        <name>[4Fe-4S] cluster</name>
        <dbReference type="ChEBI" id="CHEBI:49883"/>
        <label>1</label>
    </ligand>
</feature>
<comment type="caution">
    <text evidence="11">The sequence shown here is derived from an EMBL/GenBank/DDBJ whole genome shotgun (WGS) entry which is preliminary data.</text>
</comment>
<dbReference type="RefSeq" id="WP_223790894.1">
    <property type="nucleotide sequence ID" value="NZ_JAIOUQ010000003.1"/>
</dbReference>
<comment type="cofactor">
    <cofactor evidence="9">
        <name>[4Fe-4S] cluster</name>
        <dbReference type="ChEBI" id="CHEBI:49883"/>
    </cofactor>
    <text evidence="9">Binds 2 [4Fe-4S] clusters. Binds 1 [4Fe-4S] cluster coordinated with 3 cysteines and an exchangeable S-adenosyl-L-methionine.</text>
</comment>
<dbReference type="SFLD" id="SFLDS00029">
    <property type="entry name" value="Radical_SAM"/>
    <property type="match status" value="1"/>
</dbReference>
<proteinExistence type="inferred from homology"/>
<dbReference type="PROSITE" id="PS51918">
    <property type="entry name" value="RADICAL_SAM"/>
    <property type="match status" value="1"/>
</dbReference>
<dbReference type="AlphaFoldDB" id="A0A8T5UVS2"/>
<keyword evidence="4 9" id="KW-0479">Metal-binding</keyword>
<sequence>MTLTEIQIKALEKKGYRFAGDLKHAAAKVCHWTKKSLLDEGVCYKEKFYGIESHRCLQMSPSIPFCHQKCSFCWRDISITKTEWDEDFDEPKVIIDDCIDAQRNLLCGFFGNSLANKKKLKESQEPKNAAISLAGEPMLYPRINDLISEFIRRDFTTFLVTNGMTPSKLENLEKEPTQLYISLDAPNKEVYNEVCQPQISGGWERLNKSLNLLSSFDCRKVLRTTCVKDYNMKNPKEYANIIKRSNPDFIEIKAYMYVGSSRDRLVLENMPSLNDVQIFAESIAKLCDREIVNSASESRVVLLA</sequence>
<evidence type="ECO:0000256" key="8">
    <source>
        <dbReference type="ARBA" id="ARBA00049466"/>
    </source>
</evidence>
<keyword evidence="3 9" id="KW-0819">tRNA processing</keyword>
<name>A0A8T5UVS2_9EURY</name>